<evidence type="ECO:0000256" key="2">
    <source>
        <dbReference type="SAM" id="Phobius"/>
    </source>
</evidence>
<feature type="compositionally biased region" description="Basic and acidic residues" evidence="1">
    <location>
        <begin position="1"/>
        <end position="17"/>
    </location>
</feature>
<feature type="domain" description="DUF4179" evidence="3">
    <location>
        <begin position="84"/>
        <end position="167"/>
    </location>
</feature>
<dbReference type="Pfam" id="PF13786">
    <property type="entry name" value="DUF4179"/>
    <property type="match status" value="1"/>
</dbReference>
<evidence type="ECO:0000256" key="1">
    <source>
        <dbReference type="SAM" id="MobiDB-lite"/>
    </source>
</evidence>
<feature type="compositionally biased region" description="Basic and acidic residues" evidence="1">
    <location>
        <begin position="312"/>
        <end position="325"/>
    </location>
</feature>
<gene>
    <name evidence="4" type="ORF">GYN08_14250</name>
</gene>
<keyword evidence="2" id="KW-0472">Membrane</keyword>
<keyword evidence="5" id="KW-1185">Reference proteome</keyword>
<feature type="compositionally biased region" description="Basic and acidic residues" evidence="1">
    <location>
        <begin position="23"/>
        <end position="38"/>
    </location>
</feature>
<accession>A0ABX0F6B3</accession>
<feature type="compositionally biased region" description="Basic and acidic residues" evidence="1">
    <location>
        <begin position="241"/>
        <end position="305"/>
    </location>
</feature>
<protein>
    <submittedName>
        <fullName evidence="4">DUF4179 domain-containing protein</fullName>
    </submittedName>
</protein>
<feature type="transmembrane region" description="Helical" evidence="2">
    <location>
        <begin position="89"/>
        <end position="108"/>
    </location>
</feature>
<sequence>MKRQNIGHERSGERQEEASPAERPGKHDPMTRLRRTDAADIPTVVEERLEETYRIIRSGEAGSVTTPDSAETRFAGRRRRGKFRRSRKASAAVVLLLLVLSTAGLGFLSPTFAQVLQRFPLLDTLYRDKGLESTVTRNLIQPYAAEKTEGDITIGVRNVIYDGTRIVFEVYRNASDANGRSGGAGAANGVGDLSVLYAGQPVGFSYSPYESPGDDGAVRGGTGRHRPPSGYGAARPLRVGAEGRDAGRERTDPVRRSGGAEHVEHRHRESPDAARAEGQRDQGGPDRADADRDADFVPLDDERSVYEACFRQAERLPGREPDNGRSRQRRLLARRAERRAAGREGTAGARVVHAYQ</sequence>
<evidence type="ECO:0000313" key="4">
    <source>
        <dbReference type="EMBL" id="NGZ76486.1"/>
    </source>
</evidence>
<feature type="region of interest" description="Disordered" evidence="1">
    <location>
        <begin position="1"/>
        <end position="40"/>
    </location>
</feature>
<dbReference type="Proteomes" id="UP000800303">
    <property type="component" value="Unassembled WGS sequence"/>
</dbReference>
<feature type="region of interest" description="Disordered" evidence="1">
    <location>
        <begin position="207"/>
        <end position="356"/>
    </location>
</feature>
<keyword evidence="2" id="KW-0812">Transmembrane</keyword>
<proteinExistence type="predicted"/>
<name>A0ABX0F6B3_9BACL</name>
<organism evidence="4 5">
    <name type="scientific">Saccharibacillus alkalitolerans</name>
    <dbReference type="NCBI Taxonomy" id="2705290"/>
    <lineage>
        <taxon>Bacteria</taxon>
        <taxon>Bacillati</taxon>
        <taxon>Bacillota</taxon>
        <taxon>Bacilli</taxon>
        <taxon>Bacillales</taxon>
        <taxon>Paenibacillaceae</taxon>
        <taxon>Saccharibacillus</taxon>
    </lineage>
</organism>
<dbReference type="InterPro" id="IPR025436">
    <property type="entry name" value="DUF4179"/>
</dbReference>
<evidence type="ECO:0000259" key="3">
    <source>
        <dbReference type="Pfam" id="PF13786"/>
    </source>
</evidence>
<evidence type="ECO:0000313" key="5">
    <source>
        <dbReference type="Proteomes" id="UP000800303"/>
    </source>
</evidence>
<dbReference type="EMBL" id="JAAFGS010000004">
    <property type="protein sequence ID" value="NGZ76486.1"/>
    <property type="molecule type" value="Genomic_DNA"/>
</dbReference>
<comment type="caution">
    <text evidence="4">The sequence shown here is derived from an EMBL/GenBank/DDBJ whole genome shotgun (WGS) entry which is preliminary data.</text>
</comment>
<reference evidence="4 5" key="1">
    <citation type="submission" date="2020-01" db="EMBL/GenBank/DDBJ databases">
        <title>Polyphasic characterisation and genomic insights into a novel alkali tolerant bacterium VR-M41.</title>
        <authorList>
            <person name="Vemuluri V.R."/>
        </authorList>
    </citation>
    <scope>NUCLEOTIDE SEQUENCE [LARGE SCALE GENOMIC DNA]</scope>
    <source>
        <strain evidence="4 5">VR-M41</strain>
    </source>
</reference>
<keyword evidence="2" id="KW-1133">Transmembrane helix</keyword>